<comment type="caution">
    <text evidence="2">The sequence shown here is derived from an EMBL/GenBank/DDBJ whole genome shotgun (WGS) entry which is preliminary data.</text>
</comment>
<dbReference type="PROSITE" id="PS51257">
    <property type="entry name" value="PROKAR_LIPOPROTEIN"/>
    <property type="match status" value="1"/>
</dbReference>
<protein>
    <submittedName>
        <fullName evidence="2">Uncharacterized protein</fullName>
    </submittedName>
</protein>
<feature type="signal peptide" evidence="1">
    <location>
        <begin position="1"/>
        <end position="28"/>
    </location>
</feature>
<evidence type="ECO:0000256" key="1">
    <source>
        <dbReference type="SAM" id="SignalP"/>
    </source>
</evidence>
<accession>A0ABQ9X1A9</accession>
<name>A0ABQ9X1A9_9EUKA</name>
<proteinExistence type="predicted"/>
<evidence type="ECO:0000313" key="3">
    <source>
        <dbReference type="Proteomes" id="UP001281761"/>
    </source>
</evidence>
<gene>
    <name evidence="2" type="ORF">BLNAU_19518</name>
</gene>
<sequence length="392" mass="40946">MDLRTCGSSAYSGAVSLWFLPLATLSNCAFVSCTSTSKGGALGLTSVTLIDFSFLQFRGCSSDSNSKDIFFDGMSASLVTEDTVKSCDSTSGLHNVYVYTGTVDKSGLVPQLSSTPTVTVSVSISGETATVTATASPAVKGTIGILLNGTNVPRLVHVQFGSGSGASSTGTVVSSGANGVLPQATYKHHSSSVATGYFLPTSLHSAHSSLKDGNTTEIVLKGINFGEGSYWMLVRNGGNTFNISLTRSDSTTLVGSAPLHPSTTEGRLEWSTEYEVETMMLQQQPGGIEENVHLTNKITFTTPSEPSRLLSLKSKSLNGKKDEITISLVGSSLPDGTGTIEVKQTGSDVVVKGVLTKVTATECRGVISTAWAEDATHVSFGKTYSSKITRRG</sequence>
<dbReference type="EMBL" id="JARBJD010000255">
    <property type="protein sequence ID" value="KAK2945561.1"/>
    <property type="molecule type" value="Genomic_DNA"/>
</dbReference>
<keyword evidence="3" id="KW-1185">Reference proteome</keyword>
<organism evidence="2 3">
    <name type="scientific">Blattamonas nauphoetae</name>
    <dbReference type="NCBI Taxonomy" id="2049346"/>
    <lineage>
        <taxon>Eukaryota</taxon>
        <taxon>Metamonada</taxon>
        <taxon>Preaxostyla</taxon>
        <taxon>Oxymonadida</taxon>
        <taxon>Blattamonas</taxon>
    </lineage>
</organism>
<dbReference type="Proteomes" id="UP001281761">
    <property type="component" value="Unassembled WGS sequence"/>
</dbReference>
<reference evidence="2 3" key="1">
    <citation type="journal article" date="2022" name="bioRxiv">
        <title>Genomics of Preaxostyla Flagellates Illuminates Evolutionary Transitions and the Path Towards Mitochondrial Loss.</title>
        <authorList>
            <person name="Novak L.V.F."/>
            <person name="Treitli S.C."/>
            <person name="Pyrih J."/>
            <person name="Halakuc P."/>
            <person name="Pipaliya S.V."/>
            <person name="Vacek V."/>
            <person name="Brzon O."/>
            <person name="Soukal P."/>
            <person name="Eme L."/>
            <person name="Dacks J.B."/>
            <person name="Karnkowska A."/>
            <person name="Elias M."/>
            <person name="Hampl V."/>
        </authorList>
    </citation>
    <scope>NUCLEOTIDE SEQUENCE [LARGE SCALE GENOMIC DNA]</scope>
    <source>
        <strain evidence="2">NAU3</strain>
        <tissue evidence="2">Gut</tissue>
    </source>
</reference>
<feature type="chain" id="PRO_5046340757" evidence="1">
    <location>
        <begin position="29"/>
        <end position="392"/>
    </location>
</feature>
<evidence type="ECO:0000313" key="2">
    <source>
        <dbReference type="EMBL" id="KAK2945561.1"/>
    </source>
</evidence>
<keyword evidence="1" id="KW-0732">Signal</keyword>